<dbReference type="PANTHER" id="PTHR46142:SF3">
    <property type="entry name" value="F18B13.24 PROTEIN"/>
    <property type="match status" value="1"/>
</dbReference>
<dbReference type="InterPro" id="IPR037523">
    <property type="entry name" value="VOC_core"/>
</dbReference>
<sequence>MHTLPIIQIWMKSDSMPIHSKPIVITTVNHVVYLVKDLGKSMEYYHDFLGIPQIPSQVDLKHIIWLRLPSGIMLHLIQSYEAPAPRENHIAFQVCDLEATMKAIENKGYKVERTGVRNDGQEFFFTLDPDGNSVEFCTASGS</sequence>
<dbReference type="Gene3D" id="3.10.180.10">
    <property type="entry name" value="2,3-Dihydroxybiphenyl 1,2-Dioxygenase, domain 1"/>
    <property type="match status" value="1"/>
</dbReference>
<gene>
    <name evidence="2" type="ORF">METZ01_LOCUS208157</name>
</gene>
<evidence type="ECO:0000259" key="1">
    <source>
        <dbReference type="PROSITE" id="PS51819"/>
    </source>
</evidence>
<protein>
    <recommendedName>
        <fullName evidence="1">VOC domain-containing protein</fullName>
    </recommendedName>
</protein>
<accession>A0A382EZB4</accession>
<organism evidence="2">
    <name type="scientific">marine metagenome</name>
    <dbReference type="NCBI Taxonomy" id="408172"/>
    <lineage>
        <taxon>unclassified sequences</taxon>
        <taxon>metagenomes</taxon>
        <taxon>ecological metagenomes</taxon>
    </lineage>
</organism>
<name>A0A382EZB4_9ZZZZ</name>
<dbReference type="InterPro" id="IPR004360">
    <property type="entry name" value="Glyas_Fos-R_dOase_dom"/>
</dbReference>
<evidence type="ECO:0000313" key="2">
    <source>
        <dbReference type="EMBL" id="SVB55303.1"/>
    </source>
</evidence>
<feature type="domain" description="VOC" evidence="1">
    <location>
        <begin position="27"/>
        <end position="139"/>
    </location>
</feature>
<dbReference type="PROSITE" id="PS51819">
    <property type="entry name" value="VOC"/>
    <property type="match status" value="1"/>
</dbReference>
<reference evidence="2" key="1">
    <citation type="submission" date="2018-05" db="EMBL/GenBank/DDBJ databases">
        <authorList>
            <person name="Lanie J.A."/>
            <person name="Ng W.-L."/>
            <person name="Kazmierczak K.M."/>
            <person name="Andrzejewski T.M."/>
            <person name="Davidsen T.M."/>
            <person name="Wayne K.J."/>
            <person name="Tettelin H."/>
            <person name="Glass J.I."/>
            <person name="Rusch D."/>
            <person name="Podicherti R."/>
            <person name="Tsui H.-C.T."/>
            <person name="Winkler M.E."/>
        </authorList>
    </citation>
    <scope>NUCLEOTIDE SEQUENCE</scope>
</reference>
<dbReference type="Pfam" id="PF00903">
    <property type="entry name" value="Glyoxalase"/>
    <property type="match status" value="1"/>
</dbReference>
<dbReference type="InterPro" id="IPR029068">
    <property type="entry name" value="Glyas_Bleomycin-R_OHBP_Dase"/>
</dbReference>
<dbReference type="AlphaFoldDB" id="A0A382EZB4"/>
<dbReference type="EMBL" id="UINC01046818">
    <property type="protein sequence ID" value="SVB55303.1"/>
    <property type="molecule type" value="Genomic_DNA"/>
</dbReference>
<proteinExistence type="predicted"/>
<dbReference type="PANTHER" id="PTHR46142">
    <property type="match status" value="1"/>
</dbReference>
<dbReference type="SUPFAM" id="SSF54593">
    <property type="entry name" value="Glyoxalase/Bleomycin resistance protein/Dihydroxybiphenyl dioxygenase"/>
    <property type="match status" value="1"/>
</dbReference>